<name>A0A1X6YDV4_9RHOB</name>
<keyword evidence="2" id="KW-1185">Reference proteome</keyword>
<organism evidence="1 2">
    <name type="scientific">Roseovarius gaetbuli</name>
    <dbReference type="NCBI Taxonomy" id="1356575"/>
    <lineage>
        <taxon>Bacteria</taxon>
        <taxon>Pseudomonadati</taxon>
        <taxon>Pseudomonadota</taxon>
        <taxon>Alphaproteobacteria</taxon>
        <taxon>Rhodobacterales</taxon>
        <taxon>Roseobacteraceae</taxon>
        <taxon>Roseovarius</taxon>
    </lineage>
</organism>
<dbReference type="Proteomes" id="UP000194012">
    <property type="component" value="Unassembled WGS sequence"/>
</dbReference>
<dbReference type="RefSeq" id="WP_212580046.1">
    <property type="nucleotide sequence ID" value="NZ_FWFJ01000003.1"/>
</dbReference>
<evidence type="ECO:0000313" key="2">
    <source>
        <dbReference type="Proteomes" id="UP000194012"/>
    </source>
</evidence>
<accession>A0A1X6YDV4</accession>
<evidence type="ECO:0000313" key="1">
    <source>
        <dbReference type="EMBL" id="SLN18126.1"/>
    </source>
</evidence>
<gene>
    <name evidence="1" type="ORF">ROG8370_00565</name>
</gene>
<dbReference type="AlphaFoldDB" id="A0A1X6YDV4"/>
<reference evidence="2" key="1">
    <citation type="submission" date="2017-03" db="EMBL/GenBank/DDBJ databases">
        <authorList>
            <person name="Rodrigo-Torres L."/>
            <person name="Arahal R.D."/>
            <person name="Lucena T."/>
        </authorList>
    </citation>
    <scope>NUCLEOTIDE SEQUENCE [LARGE SCALE GENOMIC DNA]</scope>
    <source>
        <strain evidence="2">CECT 8370</strain>
    </source>
</reference>
<proteinExistence type="predicted"/>
<protein>
    <submittedName>
        <fullName evidence="1">Uncharacterized protein</fullName>
    </submittedName>
</protein>
<sequence>MAKVDELMALCDQLEQARAGREAVRDRLTTASLARLTTPDTDVKTFQSHARFALQSLPTLTTRPDQIKTLRQTILNLAVRGKLVGCYRLKIVHGAV</sequence>
<dbReference type="EMBL" id="FWFJ01000003">
    <property type="protein sequence ID" value="SLN18126.1"/>
    <property type="molecule type" value="Genomic_DNA"/>
</dbReference>